<sequence>MTDLGHAMVVRAATRRLVCVAVTGLLATAGCAGGPAGPQSLPWQQVSALDLTGGTGRFDYAALDAGRGLLFLAHMGAGQLVEVDLTHQRVLRTVNDLPDVHGVIVVPEQRRIYATVTARNQLVALDEDSAATVFTAPTAAYPDGLAYDPRRHTVWSTNESSGSETVVDAGAGAVVATMPLGGDVGNVVYDPAIDRMVVAVQGRGDLAVIDPASKSVVDRIPTPGCNHPHGQALDNVHQVMFVGCEGNATLATVDLAGRSVVDRLTVGDSPDVLAYDPSRDRVYVASESGWVSIADHDRGHLHARGSAHIADGAHTLALDSVTGQVYLPIADNGHGTPQLWEYR</sequence>
<dbReference type="InterPro" id="IPR051200">
    <property type="entry name" value="Host-pathogen_enzymatic-act"/>
</dbReference>
<evidence type="ECO:0000313" key="2">
    <source>
        <dbReference type="Proteomes" id="UP000069620"/>
    </source>
</evidence>
<organism evidence="1 2">
    <name type="scientific">Mycolicibacterium brisbanense</name>
    <dbReference type="NCBI Taxonomy" id="146020"/>
    <lineage>
        <taxon>Bacteria</taxon>
        <taxon>Bacillati</taxon>
        <taxon>Actinomycetota</taxon>
        <taxon>Actinomycetes</taxon>
        <taxon>Mycobacteriales</taxon>
        <taxon>Mycobacteriaceae</taxon>
        <taxon>Mycolicibacterium</taxon>
    </lineage>
</organism>
<dbReference type="PANTHER" id="PTHR47197:SF3">
    <property type="entry name" value="DIHYDRO-HEME D1 DEHYDROGENASE"/>
    <property type="match status" value="1"/>
</dbReference>
<comment type="caution">
    <text evidence="1">The sequence shown here is derived from an EMBL/GenBank/DDBJ whole genome shotgun (WGS) entry which is preliminary data.</text>
</comment>
<dbReference type="Proteomes" id="UP000069620">
    <property type="component" value="Unassembled WGS sequence"/>
</dbReference>
<accession>A0A117I8B1</accession>
<dbReference type="SUPFAM" id="SSF51004">
    <property type="entry name" value="C-terminal (heme d1) domain of cytochrome cd1-nitrite reductase"/>
    <property type="match status" value="1"/>
</dbReference>
<reference evidence="2" key="2">
    <citation type="submission" date="2016-02" db="EMBL/GenBank/DDBJ databases">
        <title>Draft genome sequence of five rapidly growing Mycobacterium species.</title>
        <authorList>
            <person name="Katahira K."/>
            <person name="Gotou Y."/>
            <person name="Iida K."/>
            <person name="Ogura Y."/>
            <person name="Hayashi T."/>
        </authorList>
    </citation>
    <scope>NUCLEOTIDE SEQUENCE [LARGE SCALE GENOMIC DNA]</scope>
    <source>
        <strain evidence="2">JCM15654</strain>
    </source>
</reference>
<dbReference type="InterPro" id="IPR011048">
    <property type="entry name" value="Haem_d1_sf"/>
</dbReference>
<dbReference type="InterPro" id="IPR015943">
    <property type="entry name" value="WD40/YVTN_repeat-like_dom_sf"/>
</dbReference>
<protein>
    <submittedName>
        <fullName evidence="1">40-residue YVTN family beta-propeller repeat protein</fullName>
    </submittedName>
</protein>
<gene>
    <name evidence="1" type="ORF">RMCB_7026</name>
</gene>
<dbReference type="AlphaFoldDB" id="A0A117I8B1"/>
<dbReference type="STRING" id="146020.RMCB_7026"/>
<dbReference type="PANTHER" id="PTHR47197">
    <property type="entry name" value="PROTEIN NIRF"/>
    <property type="match status" value="1"/>
</dbReference>
<dbReference type="Gene3D" id="2.130.10.10">
    <property type="entry name" value="YVTN repeat-like/Quinoprotein amine dehydrogenase"/>
    <property type="match status" value="1"/>
</dbReference>
<dbReference type="EMBL" id="BCSX01000064">
    <property type="protein sequence ID" value="GAS92930.1"/>
    <property type="molecule type" value="Genomic_DNA"/>
</dbReference>
<reference evidence="2" key="1">
    <citation type="journal article" date="2016" name="Genome Announc.">
        <title>Draft Genome Sequences of Five Rapidly Growing Mycobacterium Species, M. thermoresistibile, M. fortuitum subsp. acetamidolyticum, M. canariasense, M. brisbanense, and M. novocastrense.</title>
        <authorList>
            <person name="Katahira K."/>
            <person name="Ogura Y."/>
            <person name="Gotoh Y."/>
            <person name="Hayashi T."/>
        </authorList>
    </citation>
    <scope>NUCLEOTIDE SEQUENCE [LARGE SCALE GENOMIC DNA]</scope>
    <source>
        <strain evidence="2">JCM15654</strain>
    </source>
</reference>
<proteinExistence type="predicted"/>
<name>A0A117I8B1_9MYCO</name>
<evidence type="ECO:0000313" key="1">
    <source>
        <dbReference type="EMBL" id="GAS92930.1"/>
    </source>
</evidence>
<dbReference type="RefSeq" id="WP_201028397.1">
    <property type="nucleotide sequence ID" value="NZ_BCSX01000064.1"/>
</dbReference>
<keyword evidence="2" id="KW-1185">Reference proteome</keyword>